<reference evidence="11" key="1">
    <citation type="submission" date="2017-03" db="EMBL/GenBank/DDBJ databases">
        <authorList>
            <consortium name="AG Boll"/>
        </authorList>
    </citation>
    <scope>NUCLEOTIDE SEQUENCE [LARGE SCALE GENOMIC DNA]</scope>
    <source>
        <strain evidence="11">Chol</strain>
    </source>
</reference>
<dbReference type="Proteomes" id="UP000242886">
    <property type="component" value="Chromosome SDENCHOL"/>
</dbReference>
<evidence type="ECO:0000256" key="7">
    <source>
        <dbReference type="ARBA" id="ARBA00023136"/>
    </source>
</evidence>
<evidence type="ECO:0000256" key="1">
    <source>
        <dbReference type="ARBA" id="ARBA00004442"/>
    </source>
</evidence>
<dbReference type="GO" id="GO:0008320">
    <property type="term" value="F:protein transmembrane transporter activity"/>
    <property type="evidence" value="ECO:0007669"/>
    <property type="project" value="TreeGrafter"/>
</dbReference>
<dbReference type="GO" id="GO:0009279">
    <property type="term" value="C:cell outer membrane"/>
    <property type="evidence" value="ECO:0007669"/>
    <property type="project" value="UniProtKB-SubCell"/>
</dbReference>
<gene>
    <name evidence="11" type="ORF">SDENCHOL_10327</name>
</gene>
<dbReference type="PROSITE" id="PS51779">
    <property type="entry name" value="POTRA"/>
    <property type="match status" value="1"/>
</dbReference>
<dbReference type="InterPro" id="IPR013686">
    <property type="entry name" value="Polypept-transport_assoc_ShlB"/>
</dbReference>
<evidence type="ECO:0000313" key="11">
    <source>
        <dbReference type="EMBL" id="SMB21440.1"/>
    </source>
</evidence>
<dbReference type="InterPro" id="IPR034746">
    <property type="entry name" value="POTRA"/>
</dbReference>
<dbReference type="AlphaFoldDB" id="A0A7Z7MUJ3"/>
<keyword evidence="9" id="KW-0732">Signal</keyword>
<proteinExistence type="inferred from homology"/>
<keyword evidence="3" id="KW-0813">Transport</keyword>
<dbReference type="EMBL" id="LT837803">
    <property type="protein sequence ID" value="SMB21440.1"/>
    <property type="molecule type" value="Genomic_DNA"/>
</dbReference>
<feature type="domain" description="POTRA" evidence="10">
    <location>
        <begin position="71"/>
        <end position="145"/>
    </location>
</feature>
<keyword evidence="6" id="KW-0653">Protein transport</keyword>
<name>A0A7Z7MUJ3_9PROT</name>
<dbReference type="Gene3D" id="3.10.20.310">
    <property type="entry name" value="membrane protein fhac"/>
    <property type="match status" value="1"/>
</dbReference>
<comment type="subcellular location">
    <subcellularLocation>
        <location evidence="1">Cell outer membrane</location>
    </subcellularLocation>
</comment>
<dbReference type="InterPro" id="IPR051544">
    <property type="entry name" value="TPS_OM_transporter"/>
</dbReference>
<evidence type="ECO:0000259" key="10">
    <source>
        <dbReference type="PROSITE" id="PS51779"/>
    </source>
</evidence>
<keyword evidence="7" id="KW-0472">Membrane</keyword>
<keyword evidence="8" id="KW-0998">Cell outer membrane</keyword>
<evidence type="ECO:0000256" key="2">
    <source>
        <dbReference type="ARBA" id="ARBA00009055"/>
    </source>
</evidence>
<organism evidence="11 12">
    <name type="scientific">Sterolibacterium denitrificans</name>
    <dbReference type="NCBI Taxonomy" id="157592"/>
    <lineage>
        <taxon>Bacteria</taxon>
        <taxon>Pseudomonadati</taxon>
        <taxon>Pseudomonadota</taxon>
        <taxon>Betaproteobacteria</taxon>
        <taxon>Nitrosomonadales</taxon>
        <taxon>Sterolibacteriaceae</taxon>
        <taxon>Sterolibacterium</taxon>
    </lineage>
</organism>
<evidence type="ECO:0000313" key="12">
    <source>
        <dbReference type="Proteomes" id="UP000242886"/>
    </source>
</evidence>
<dbReference type="InterPro" id="IPR005565">
    <property type="entry name" value="Hemolysn_activator_HlyB_C"/>
</dbReference>
<feature type="signal peptide" evidence="9">
    <location>
        <begin position="1"/>
        <end position="27"/>
    </location>
</feature>
<evidence type="ECO:0000256" key="4">
    <source>
        <dbReference type="ARBA" id="ARBA00022452"/>
    </source>
</evidence>
<evidence type="ECO:0000256" key="9">
    <source>
        <dbReference type="SAM" id="SignalP"/>
    </source>
</evidence>
<evidence type="ECO:0000256" key="3">
    <source>
        <dbReference type="ARBA" id="ARBA00022448"/>
    </source>
</evidence>
<protein>
    <submittedName>
        <fullName evidence="11">OMP85 family outer membrane protein</fullName>
    </submittedName>
</protein>
<sequence>MPEFYRQNPSLLAGFLILACCASLAHAQAVVPPDAGSLQRQIEAASQPPAVPATAPQIATPMPEAQKGAQVSVQGFSITGNSLIASDELLALLQDRIGQTLTLAELEHAAQRIAEHYRQRGWFVRAYLPAQDITDGHIRIHIVEGRFDGVRLQTPVSTLRANADFVQRIVGNDLISGEPLAAARLERGLLLANDLPGIRATGILEAGEQPGTTALALSVADTPFVTGDLGLNNHGIKATGRAQLSGGLALNNLGGNGDRLSLRGLLARDIASAALNYSLPLGSNGWRLGLNASHLDYKLGKQYKPLNADGKANSYGATLSWAVLRSSRKNLTLSGRIERRDYQDDMLNAPLRRQRIDAFSLGLEGDLIDRFGGGAYNSGSLQLTHGRLDLRGLAGDIALDQAGPRAQGGYSKLTLRLARNQTLDQHWSLQINLAGQYADRNLASSEKFSLGGPYGIRAYPVNEAMGDHGLLATLELRRLIAQGLTASAFIDSGRIQLHHRTWPGWQGGGSTPNHYSLTGAGFGLTWSAPGNWYLSAAIAKPLGSNPGRDLNDANNDGSHHRSTRGWLTLHKFF</sequence>
<dbReference type="RefSeq" id="WP_067169294.1">
    <property type="nucleotide sequence ID" value="NZ_LFZK01000001.1"/>
</dbReference>
<dbReference type="OrthoDB" id="5664954at2"/>
<dbReference type="GO" id="GO:0098046">
    <property type="term" value="C:type V protein secretion system complex"/>
    <property type="evidence" value="ECO:0007669"/>
    <property type="project" value="TreeGrafter"/>
</dbReference>
<keyword evidence="4" id="KW-1134">Transmembrane beta strand</keyword>
<evidence type="ECO:0000256" key="6">
    <source>
        <dbReference type="ARBA" id="ARBA00022927"/>
    </source>
</evidence>
<dbReference type="Pfam" id="PF08479">
    <property type="entry name" value="POTRA_2"/>
    <property type="match status" value="1"/>
</dbReference>
<feature type="chain" id="PRO_5030597129" evidence="9">
    <location>
        <begin position="28"/>
        <end position="573"/>
    </location>
</feature>
<evidence type="ECO:0000256" key="8">
    <source>
        <dbReference type="ARBA" id="ARBA00023237"/>
    </source>
</evidence>
<evidence type="ECO:0000256" key="5">
    <source>
        <dbReference type="ARBA" id="ARBA00022692"/>
    </source>
</evidence>
<dbReference type="PANTHER" id="PTHR34597:SF1">
    <property type="entry name" value="HEME_HEMOPEXIN TRANSPORTER PROTEIN HUXB"/>
    <property type="match status" value="1"/>
</dbReference>
<dbReference type="PROSITE" id="PS51257">
    <property type="entry name" value="PROKAR_LIPOPROTEIN"/>
    <property type="match status" value="1"/>
</dbReference>
<dbReference type="PANTHER" id="PTHR34597">
    <property type="entry name" value="SLR1661 PROTEIN"/>
    <property type="match status" value="1"/>
</dbReference>
<keyword evidence="12" id="KW-1185">Reference proteome</keyword>
<dbReference type="Gene3D" id="2.40.160.50">
    <property type="entry name" value="membrane protein fhac: a member of the omp85/tpsb transporter family"/>
    <property type="match status" value="1"/>
</dbReference>
<accession>A0A7Z7MUJ3</accession>
<dbReference type="GO" id="GO:0046819">
    <property type="term" value="P:protein secretion by the type V secretion system"/>
    <property type="evidence" value="ECO:0007669"/>
    <property type="project" value="TreeGrafter"/>
</dbReference>
<comment type="similarity">
    <text evidence="2">Belongs to the TPS (TC 1.B.20) family.</text>
</comment>
<keyword evidence="5" id="KW-0812">Transmembrane</keyword>
<dbReference type="Pfam" id="PF03865">
    <property type="entry name" value="ShlB"/>
    <property type="match status" value="1"/>
</dbReference>